<comment type="caution">
    <text evidence="2">The sequence shown here is derived from an EMBL/GenBank/DDBJ whole genome shotgun (WGS) entry which is preliminary data.</text>
</comment>
<accession>A0A4Q2U474</accession>
<dbReference type="RefSeq" id="WP_129229300.1">
    <property type="nucleotide sequence ID" value="NZ_QYBB01000047.1"/>
</dbReference>
<reference evidence="2 3" key="1">
    <citation type="submission" date="2018-12" db="EMBL/GenBank/DDBJ databases">
        <authorList>
            <person name="Grouzdev D.S."/>
            <person name="Krutkina M.S."/>
        </authorList>
    </citation>
    <scope>NUCLEOTIDE SEQUENCE [LARGE SCALE GENOMIC DNA]</scope>
    <source>
        <strain evidence="2 3">RmlP026</strain>
    </source>
</reference>
<sequence>MGRPPRVRFPSGGETAGRRGRVRAILPGAVAALLACSAAPAGAAGESLPVDPAVLAEAQAVKALPCAGGTAVAGFAPDEAAPAAWRIGAATISVRRRQGDRLALVLAPPAAGAADCAVRDVLVLPRGGSLLACALQDDSVKGLGVHALLPSGRRDLLFWRVDGAGGLRRQGGAPDDDDFESDTGELICALPDPIP</sequence>
<protein>
    <recommendedName>
        <fullName evidence="4">Alkaline proteinase inhibitor/ Outer membrane lipoprotein Omp19 domain-containing protein</fullName>
    </recommendedName>
</protein>
<reference evidence="2 3" key="2">
    <citation type="submission" date="2019-02" db="EMBL/GenBank/DDBJ databases">
        <title>'Lichenibacterium ramalinii' gen. nov. sp. nov., 'Lichenibacterium minor' gen. nov. sp. nov.</title>
        <authorList>
            <person name="Pankratov T."/>
        </authorList>
    </citation>
    <scope>NUCLEOTIDE SEQUENCE [LARGE SCALE GENOMIC DNA]</scope>
    <source>
        <strain evidence="2 3">RmlP026</strain>
    </source>
</reference>
<evidence type="ECO:0000313" key="2">
    <source>
        <dbReference type="EMBL" id="RYC29575.1"/>
    </source>
</evidence>
<evidence type="ECO:0000313" key="3">
    <source>
        <dbReference type="Proteomes" id="UP000290759"/>
    </source>
</evidence>
<keyword evidence="1" id="KW-0732">Signal</keyword>
<feature type="signal peptide" evidence="1">
    <location>
        <begin position="1"/>
        <end position="43"/>
    </location>
</feature>
<dbReference type="Proteomes" id="UP000290759">
    <property type="component" value="Unassembled WGS sequence"/>
</dbReference>
<organism evidence="2 3">
    <name type="scientific">Lichenibacterium minor</name>
    <dbReference type="NCBI Taxonomy" id="2316528"/>
    <lineage>
        <taxon>Bacteria</taxon>
        <taxon>Pseudomonadati</taxon>
        <taxon>Pseudomonadota</taxon>
        <taxon>Alphaproteobacteria</taxon>
        <taxon>Hyphomicrobiales</taxon>
        <taxon>Lichenihabitantaceae</taxon>
        <taxon>Lichenibacterium</taxon>
    </lineage>
</organism>
<gene>
    <name evidence="2" type="ORF">D3273_23315</name>
</gene>
<dbReference type="EMBL" id="QYBB01000047">
    <property type="protein sequence ID" value="RYC29575.1"/>
    <property type="molecule type" value="Genomic_DNA"/>
</dbReference>
<proteinExistence type="predicted"/>
<name>A0A4Q2U474_9HYPH</name>
<dbReference type="AlphaFoldDB" id="A0A4Q2U474"/>
<evidence type="ECO:0008006" key="4">
    <source>
        <dbReference type="Google" id="ProtNLM"/>
    </source>
</evidence>
<feature type="chain" id="PRO_5020643167" description="Alkaline proteinase inhibitor/ Outer membrane lipoprotein Omp19 domain-containing protein" evidence="1">
    <location>
        <begin position="44"/>
        <end position="195"/>
    </location>
</feature>
<keyword evidence="3" id="KW-1185">Reference proteome</keyword>
<evidence type="ECO:0000256" key="1">
    <source>
        <dbReference type="SAM" id="SignalP"/>
    </source>
</evidence>